<keyword evidence="6" id="KW-0007">Acetylation</keyword>
<dbReference type="PROSITE" id="PS52002">
    <property type="entry name" value="SM"/>
    <property type="match status" value="1"/>
</dbReference>
<comment type="function">
    <text evidence="10">Plays a role in U6 snRNP assembly and function. Binds to the 3' end of U6 snRNA.</text>
</comment>
<dbReference type="OrthoDB" id="429711at2759"/>
<evidence type="ECO:0000256" key="9">
    <source>
        <dbReference type="ARBA" id="ARBA00023274"/>
    </source>
</evidence>
<dbReference type="GO" id="GO:0046540">
    <property type="term" value="C:U4/U6 x U5 tri-snRNP complex"/>
    <property type="evidence" value="ECO:0007669"/>
    <property type="project" value="TreeGrafter"/>
</dbReference>
<dbReference type="PANTHER" id="PTHR20971">
    <property type="entry name" value="U6 SNRNA-ASSOCIATED PROTEIN"/>
    <property type="match status" value="1"/>
</dbReference>
<proteinExistence type="inferred from homology"/>
<evidence type="ECO:0000256" key="7">
    <source>
        <dbReference type="ARBA" id="ARBA00023187"/>
    </source>
</evidence>
<dbReference type="GO" id="GO:0003723">
    <property type="term" value="F:RNA binding"/>
    <property type="evidence" value="ECO:0007669"/>
    <property type="project" value="UniProtKB-KW"/>
</dbReference>
<comment type="subunit">
    <text evidence="10">LSm subunits form a heteromer with a doughnut shape.</text>
</comment>
<dbReference type="GO" id="GO:0000398">
    <property type="term" value="P:mRNA splicing, via spliceosome"/>
    <property type="evidence" value="ECO:0007669"/>
    <property type="project" value="TreeGrafter"/>
</dbReference>
<accession>A0A2A9MI50</accession>
<evidence type="ECO:0000256" key="6">
    <source>
        <dbReference type="ARBA" id="ARBA00022990"/>
    </source>
</evidence>
<comment type="caution">
    <text evidence="13">The sequence shown here is derived from an EMBL/GenBank/DDBJ whole genome shotgun (WGS) entry which is preliminary data.</text>
</comment>
<evidence type="ECO:0000256" key="4">
    <source>
        <dbReference type="ARBA" id="ARBA00022728"/>
    </source>
</evidence>
<feature type="region of interest" description="Disordered" evidence="11">
    <location>
        <begin position="98"/>
        <end position="119"/>
    </location>
</feature>
<evidence type="ECO:0000256" key="2">
    <source>
        <dbReference type="ARBA" id="ARBA00006850"/>
    </source>
</evidence>
<dbReference type="VEuPathDB" id="ToxoDB:BESB_005590"/>
<gene>
    <name evidence="10" type="primary">LSM5</name>
    <name evidence="13" type="ORF">BESB_005590</name>
</gene>
<keyword evidence="14" id="KW-1185">Reference proteome</keyword>
<dbReference type="CDD" id="cd01732">
    <property type="entry name" value="LSm5"/>
    <property type="match status" value="1"/>
</dbReference>
<evidence type="ECO:0000256" key="11">
    <source>
        <dbReference type="SAM" id="MobiDB-lite"/>
    </source>
</evidence>
<keyword evidence="3 10" id="KW-0507">mRNA processing</keyword>
<keyword evidence="8 10" id="KW-0539">Nucleus</keyword>
<evidence type="ECO:0000256" key="1">
    <source>
        <dbReference type="ARBA" id="ARBA00004123"/>
    </source>
</evidence>
<dbReference type="SUPFAM" id="SSF50182">
    <property type="entry name" value="Sm-like ribonucleoproteins"/>
    <property type="match status" value="1"/>
</dbReference>
<sequence>MSGTGATVSAAPTASGVVSGGPSYLPLALVDKCIGSRIWIIMKGDKELAGTLRGFDDFVNMVLDDVTEYTFTPKGVKKTKLQSILLNGNNITMLVPGGDPEEAEDAEAAEGAAQVDASA</sequence>
<dbReference type="STRING" id="94643.A0A2A9MI50"/>
<evidence type="ECO:0000256" key="5">
    <source>
        <dbReference type="ARBA" id="ARBA00022884"/>
    </source>
</evidence>
<comment type="similarity">
    <text evidence="2 10">Belongs to the snRNP Sm proteins family.</text>
</comment>
<evidence type="ECO:0000256" key="3">
    <source>
        <dbReference type="ARBA" id="ARBA00022664"/>
    </source>
</evidence>
<dbReference type="FunFam" id="2.30.30.100:FF:000003">
    <property type="entry name" value="U6 snRNA-associated Sm-like protein LSm5"/>
    <property type="match status" value="1"/>
</dbReference>
<dbReference type="PANTHER" id="PTHR20971:SF0">
    <property type="entry name" value="U6 SNRNA-ASSOCIATED SM-LIKE PROTEIN LSM5"/>
    <property type="match status" value="1"/>
</dbReference>
<dbReference type="Proteomes" id="UP000224006">
    <property type="component" value="Chromosome I"/>
</dbReference>
<dbReference type="SMART" id="SM00651">
    <property type="entry name" value="Sm"/>
    <property type="match status" value="1"/>
</dbReference>
<evidence type="ECO:0000256" key="8">
    <source>
        <dbReference type="ARBA" id="ARBA00023242"/>
    </source>
</evidence>
<dbReference type="GO" id="GO:0005688">
    <property type="term" value="C:U6 snRNP"/>
    <property type="evidence" value="ECO:0007669"/>
    <property type="project" value="TreeGrafter"/>
</dbReference>
<dbReference type="Pfam" id="PF01423">
    <property type="entry name" value="LSM"/>
    <property type="match status" value="1"/>
</dbReference>
<evidence type="ECO:0000313" key="14">
    <source>
        <dbReference type="Proteomes" id="UP000224006"/>
    </source>
</evidence>
<dbReference type="InterPro" id="IPR001163">
    <property type="entry name" value="Sm_dom_euk/arc"/>
</dbReference>
<feature type="compositionally biased region" description="Acidic residues" evidence="11">
    <location>
        <begin position="99"/>
        <end position="108"/>
    </location>
</feature>
<evidence type="ECO:0000313" key="13">
    <source>
        <dbReference type="EMBL" id="PFH38218.1"/>
    </source>
</evidence>
<keyword evidence="9 10" id="KW-0687">Ribonucleoprotein</keyword>
<dbReference type="AlphaFoldDB" id="A0A2A9MI50"/>
<comment type="subcellular location">
    <subcellularLocation>
        <location evidence="1 10">Nucleus</location>
    </subcellularLocation>
</comment>
<dbReference type="InterPro" id="IPR047575">
    <property type="entry name" value="Sm"/>
</dbReference>
<dbReference type="EMBL" id="NWUJ01000001">
    <property type="protein sequence ID" value="PFH38218.1"/>
    <property type="molecule type" value="Genomic_DNA"/>
</dbReference>
<keyword evidence="5 10" id="KW-0694">RNA-binding</keyword>
<keyword evidence="4 10" id="KW-0747">Spliceosome</keyword>
<reference evidence="13 14" key="1">
    <citation type="submission" date="2017-09" db="EMBL/GenBank/DDBJ databases">
        <title>Genome sequencing of Besnoitia besnoiti strain Bb-Ger1.</title>
        <authorList>
            <person name="Schares G."/>
            <person name="Venepally P."/>
            <person name="Lorenzi H.A."/>
        </authorList>
    </citation>
    <scope>NUCLEOTIDE SEQUENCE [LARGE SCALE GENOMIC DNA]</scope>
    <source>
        <strain evidence="13 14">Bb-Ger1</strain>
    </source>
</reference>
<dbReference type="GO" id="GO:0005681">
    <property type="term" value="C:spliceosomal complex"/>
    <property type="evidence" value="ECO:0007669"/>
    <property type="project" value="UniProtKB-KW"/>
</dbReference>
<dbReference type="Gene3D" id="2.30.30.100">
    <property type="match status" value="1"/>
</dbReference>
<organism evidence="13 14">
    <name type="scientific">Besnoitia besnoiti</name>
    <name type="common">Apicomplexan protozoan</name>
    <dbReference type="NCBI Taxonomy" id="94643"/>
    <lineage>
        <taxon>Eukaryota</taxon>
        <taxon>Sar</taxon>
        <taxon>Alveolata</taxon>
        <taxon>Apicomplexa</taxon>
        <taxon>Conoidasida</taxon>
        <taxon>Coccidia</taxon>
        <taxon>Eucoccidiorida</taxon>
        <taxon>Eimeriorina</taxon>
        <taxon>Sarcocystidae</taxon>
        <taxon>Besnoitia</taxon>
    </lineage>
</organism>
<keyword evidence="7 10" id="KW-0508">mRNA splicing</keyword>
<protein>
    <recommendedName>
        <fullName evidence="10">U6 snRNA-associated Sm-like protein LSm5</fullName>
    </recommendedName>
</protein>
<dbReference type="InterPro" id="IPR033871">
    <property type="entry name" value="LSm5"/>
</dbReference>
<name>A0A2A9MI50_BESBE</name>
<evidence type="ECO:0000259" key="12">
    <source>
        <dbReference type="PROSITE" id="PS52002"/>
    </source>
</evidence>
<dbReference type="GO" id="GO:1990726">
    <property type="term" value="C:Lsm1-7-Pat1 complex"/>
    <property type="evidence" value="ECO:0007669"/>
    <property type="project" value="TreeGrafter"/>
</dbReference>
<dbReference type="InterPro" id="IPR010920">
    <property type="entry name" value="LSM_dom_sf"/>
</dbReference>
<evidence type="ECO:0000256" key="10">
    <source>
        <dbReference type="RuleBase" id="RU365055"/>
    </source>
</evidence>
<feature type="domain" description="Sm" evidence="12">
    <location>
        <begin position="25"/>
        <end position="100"/>
    </location>
</feature>